<feature type="coiled-coil region" evidence="1">
    <location>
        <begin position="704"/>
        <end position="738"/>
    </location>
</feature>
<comment type="caution">
    <text evidence="4">The sequence shown here is derived from an EMBL/GenBank/DDBJ whole genome shotgun (WGS) entry which is preliminary data.</text>
</comment>
<dbReference type="Pfam" id="PF13476">
    <property type="entry name" value="AAA_23"/>
    <property type="match status" value="1"/>
</dbReference>
<keyword evidence="1" id="KW-0175">Coiled coil</keyword>
<dbReference type="RefSeq" id="WP_152127300.1">
    <property type="nucleotide sequence ID" value="NZ_WELI01000023.1"/>
</dbReference>
<dbReference type="Gene3D" id="3.40.50.300">
    <property type="entry name" value="P-loop containing nucleotide triphosphate hydrolases"/>
    <property type="match status" value="2"/>
</dbReference>
<dbReference type="InterPro" id="IPR038729">
    <property type="entry name" value="Rad50/SbcC_AAA"/>
</dbReference>
<keyword evidence="5" id="KW-1185">Reference proteome</keyword>
<evidence type="ECO:0000259" key="3">
    <source>
        <dbReference type="Pfam" id="PF13476"/>
    </source>
</evidence>
<proteinExistence type="predicted"/>
<dbReference type="PANTHER" id="PTHR32114">
    <property type="entry name" value="ABC TRANSPORTER ABCH.3"/>
    <property type="match status" value="1"/>
</dbReference>
<evidence type="ECO:0000256" key="2">
    <source>
        <dbReference type="SAM" id="MobiDB-lite"/>
    </source>
</evidence>
<evidence type="ECO:0000313" key="4">
    <source>
        <dbReference type="EMBL" id="KAB7725390.1"/>
    </source>
</evidence>
<dbReference type="SUPFAM" id="SSF52540">
    <property type="entry name" value="P-loop containing nucleoside triphosphate hydrolases"/>
    <property type="match status" value="1"/>
</dbReference>
<name>A0A7J5TTS7_9BACT</name>
<reference evidence="4 5" key="1">
    <citation type="submission" date="2019-10" db="EMBL/GenBank/DDBJ databases">
        <title>Rudanella paleaurantiibacter sp. nov., isolated from sludge.</title>
        <authorList>
            <person name="Xu S.Q."/>
        </authorList>
    </citation>
    <scope>NUCLEOTIDE SEQUENCE [LARGE SCALE GENOMIC DNA]</scope>
    <source>
        <strain evidence="4 5">HX-22-17</strain>
    </source>
</reference>
<accession>A0A7J5TTS7</accession>
<sequence>MKIRQIRFRNINSFYGEHPPVQFTEGALAATGLFVISGPTGAGKSTLLDVITLALFNRVPRISGQLSNTVLLNEGLIVNQQAMKEPNTAAYAEVEYEVAGETYRSRWSIRKNRNGNWNNYEMEVAHLPKGEAEGKLFPIKNLADFPRKNEELIGLTYEQFIRSIVLAQGAFDQFLKAKAAERSKMLEKITGTEIYRLLSQRAYAIAKEYDAQLETIRQAVSLIHVLDDEKVTELKAQQKTISTQLKTLDVAIEHFTAEQQLLKQLAEAEQNLAGLANRQQRLVSRRTEFAPDAARLARHATVADLTVELSTLRTLEQHYSQLTNQQTEATTTLTSLRGSLQQCLEKARLLTHQDSLTPEAIEPAVNSYREQIVSLLQNEQSELQNAKRPLGTVQQAIRSAEEPWLRQLPLNNTEAALAEVHYQQQKLASDLATLSAEYTSITPETLQHALNQLVERITQYSQLVALLEEQQKRLAEGMSLKGQAETLDTTVEINTKAEARLKAELEQLEATKVNLEAAQRRLDTEANLDELRKGLTSGEPCPLCGSLNHPYTQHYVQQTGELALKLRVAQADWETKRTQYEQAQRALIQSQANQASFTAYRDQLRQEFKKRKAELATRLSAVALDPDIQPTELQSTIKLLNLQRQDLHRLQHLWQQRDMLQRIATELDQADACLKRAADIKTRRASLYIGTDIRSDCETLLHQFARVQQQIATQQALLQKAQVEGQACQHQLRELQQTLTPLLAQRGFADADSARACLLDAATARQLQETETGLQKEADEVIRRIEEETTKRDYALAHRKETGTSEEIDTQLKVLKDEQRRVTESVGYVKKQLEHDQDERKRQQSMRKKLDKLEQEAQPWRELARLIGSAKGDEFSKFAQGLTLSQLIGLANRRLRELTDRYLLQKPRDGQDELYVVDLYQGNAERSVSSLSGGETFTLSLSLALGLSDLASQNVQINSLFIDEGFGTLDPESLDTAIVMLEKLQHDSQKTIGIISHRHEIKERISVQIQVEKGTDGNSRLKVVNV</sequence>
<dbReference type="EMBL" id="WELI01000023">
    <property type="protein sequence ID" value="KAB7725390.1"/>
    <property type="molecule type" value="Genomic_DNA"/>
</dbReference>
<gene>
    <name evidence="4" type="ORF">F5984_26090</name>
</gene>
<protein>
    <submittedName>
        <fullName evidence="4">AAA family ATPase</fullName>
    </submittedName>
</protein>
<dbReference type="Proteomes" id="UP000488299">
    <property type="component" value="Unassembled WGS sequence"/>
</dbReference>
<feature type="coiled-coil region" evidence="1">
    <location>
        <begin position="258"/>
        <end position="285"/>
    </location>
</feature>
<evidence type="ECO:0000313" key="5">
    <source>
        <dbReference type="Proteomes" id="UP000488299"/>
    </source>
</evidence>
<feature type="region of interest" description="Disordered" evidence="2">
    <location>
        <begin position="833"/>
        <end position="854"/>
    </location>
</feature>
<dbReference type="InterPro" id="IPR027417">
    <property type="entry name" value="P-loop_NTPase"/>
</dbReference>
<feature type="domain" description="Rad50/SbcC-type AAA" evidence="3">
    <location>
        <begin position="6"/>
        <end position="220"/>
    </location>
</feature>
<feature type="compositionally biased region" description="Basic and acidic residues" evidence="2">
    <location>
        <begin position="833"/>
        <end position="842"/>
    </location>
</feature>
<dbReference type="GO" id="GO:0006302">
    <property type="term" value="P:double-strand break repair"/>
    <property type="evidence" value="ECO:0007669"/>
    <property type="project" value="InterPro"/>
</dbReference>
<dbReference type="Pfam" id="PF13558">
    <property type="entry name" value="SbcC_Walker_B"/>
    <property type="match status" value="1"/>
</dbReference>
<dbReference type="AlphaFoldDB" id="A0A7J5TTS7"/>
<dbReference type="GO" id="GO:0016887">
    <property type="term" value="F:ATP hydrolysis activity"/>
    <property type="evidence" value="ECO:0007669"/>
    <property type="project" value="InterPro"/>
</dbReference>
<feature type="coiled-coil region" evidence="1">
    <location>
        <begin position="450"/>
        <end position="528"/>
    </location>
</feature>
<organism evidence="4 5">
    <name type="scientific">Rudanella paleaurantiibacter</name>
    <dbReference type="NCBI Taxonomy" id="2614655"/>
    <lineage>
        <taxon>Bacteria</taxon>
        <taxon>Pseudomonadati</taxon>
        <taxon>Bacteroidota</taxon>
        <taxon>Cytophagia</taxon>
        <taxon>Cytophagales</taxon>
        <taxon>Cytophagaceae</taxon>
        <taxon>Rudanella</taxon>
    </lineage>
</organism>
<dbReference type="PANTHER" id="PTHR32114:SF2">
    <property type="entry name" value="ABC TRANSPORTER ABCH.3"/>
    <property type="match status" value="1"/>
</dbReference>
<evidence type="ECO:0000256" key="1">
    <source>
        <dbReference type="SAM" id="Coils"/>
    </source>
</evidence>